<reference evidence="1 2" key="2">
    <citation type="journal article" date="2019" name="G3 (Bethesda)">
        <title>Hybrid Assembly of the Genome of the Entomopathogenic Nematode Steinernema carpocapsae Identifies the X-Chromosome.</title>
        <authorList>
            <person name="Serra L."/>
            <person name="Macchietto M."/>
            <person name="Macias-Munoz A."/>
            <person name="McGill C.J."/>
            <person name="Rodriguez I.M."/>
            <person name="Rodriguez B."/>
            <person name="Murad R."/>
            <person name="Mortazavi A."/>
        </authorList>
    </citation>
    <scope>NUCLEOTIDE SEQUENCE [LARGE SCALE GENOMIC DNA]</scope>
    <source>
        <strain evidence="1 2">ALL</strain>
    </source>
</reference>
<proteinExistence type="predicted"/>
<protein>
    <submittedName>
        <fullName evidence="1">Uncharacterized protein</fullName>
    </submittedName>
</protein>
<gene>
    <name evidence="1" type="ORF">L596_011458</name>
</gene>
<evidence type="ECO:0000313" key="1">
    <source>
        <dbReference type="EMBL" id="TKR86969.1"/>
    </source>
</evidence>
<keyword evidence="2" id="KW-1185">Reference proteome</keyword>
<evidence type="ECO:0000313" key="2">
    <source>
        <dbReference type="Proteomes" id="UP000298663"/>
    </source>
</evidence>
<dbReference type="AlphaFoldDB" id="A0A4U5NTY2"/>
<name>A0A4U5NTY2_STECR</name>
<reference evidence="1 2" key="1">
    <citation type="journal article" date="2015" name="Genome Biol.">
        <title>Comparative genomics of Steinernema reveals deeply conserved gene regulatory networks.</title>
        <authorList>
            <person name="Dillman A.R."/>
            <person name="Macchietto M."/>
            <person name="Porter C.F."/>
            <person name="Rogers A."/>
            <person name="Williams B."/>
            <person name="Antoshechkin I."/>
            <person name="Lee M.M."/>
            <person name="Goodwin Z."/>
            <person name="Lu X."/>
            <person name="Lewis E.E."/>
            <person name="Goodrich-Blair H."/>
            <person name="Stock S.P."/>
            <person name="Adams B.J."/>
            <person name="Sternberg P.W."/>
            <person name="Mortazavi A."/>
        </authorList>
    </citation>
    <scope>NUCLEOTIDE SEQUENCE [LARGE SCALE GENOMIC DNA]</scope>
    <source>
        <strain evidence="1 2">ALL</strain>
    </source>
</reference>
<dbReference type="Proteomes" id="UP000298663">
    <property type="component" value="Unassembled WGS sequence"/>
</dbReference>
<sequence length="83" mass="9393">MTSGDGRQPAARFLVLIRHIACISASSSPFVCERRHIMPNANGGAEPKKKWKKKERREVERTGLRCTLDQQKFSLTSYENSVS</sequence>
<dbReference type="EMBL" id="AZBU02000003">
    <property type="protein sequence ID" value="TKR86969.1"/>
    <property type="molecule type" value="Genomic_DNA"/>
</dbReference>
<accession>A0A4U5NTY2</accession>
<comment type="caution">
    <text evidence="1">The sequence shown here is derived from an EMBL/GenBank/DDBJ whole genome shotgun (WGS) entry which is preliminary data.</text>
</comment>
<organism evidence="1 2">
    <name type="scientific">Steinernema carpocapsae</name>
    <name type="common">Entomopathogenic nematode</name>
    <dbReference type="NCBI Taxonomy" id="34508"/>
    <lineage>
        <taxon>Eukaryota</taxon>
        <taxon>Metazoa</taxon>
        <taxon>Ecdysozoa</taxon>
        <taxon>Nematoda</taxon>
        <taxon>Chromadorea</taxon>
        <taxon>Rhabditida</taxon>
        <taxon>Tylenchina</taxon>
        <taxon>Panagrolaimomorpha</taxon>
        <taxon>Strongyloidoidea</taxon>
        <taxon>Steinernematidae</taxon>
        <taxon>Steinernema</taxon>
    </lineage>
</organism>